<dbReference type="AlphaFoldDB" id="A0A2P5XTW1"/>
<sequence length="109" mass="12195">MEVGHMYMEEVRKAINARRVRSMSAELYSWNIETFWVQESLAVMQGSRLGPNVNARGCASANLNVEQYINEVYKLECTYLGERVSRIARCLDLGSTSTSIQVGAILGTT</sequence>
<gene>
    <name evidence="1" type="ORF">GOBAR_AA13880</name>
</gene>
<proteinExistence type="predicted"/>
<evidence type="ECO:0000313" key="2">
    <source>
        <dbReference type="Proteomes" id="UP000239757"/>
    </source>
</evidence>
<dbReference type="Proteomes" id="UP000239757">
    <property type="component" value="Unassembled WGS sequence"/>
</dbReference>
<dbReference type="EMBL" id="KZ664239">
    <property type="protein sequence ID" value="PPS06779.1"/>
    <property type="molecule type" value="Genomic_DNA"/>
</dbReference>
<reference evidence="1 2" key="1">
    <citation type="submission" date="2015-01" db="EMBL/GenBank/DDBJ databases">
        <title>Genome of allotetraploid Gossypium barbadense reveals genomic plasticity and fiber elongation in cotton evolution.</title>
        <authorList>
            <person name="Chen X."/>
            <person name="Liu X."/>
            <person name="Zhao B."/>
            <person name="Zheng H."/>
            <person name="Hu Y."/>
            <person name="Lu G."/>
            <person name="Yang C."/>
            <person name="Chen J."/>
            <person name="Shan C."/>
            <person name="Zhang L."/>
            <person name="Zhou Y."/>
            <person name="Wang L."/>
            <person name="Guo W."/>
            <person name="Bai Y."/>
            <person name="Ruan J."/>
            <person name="Shangguan X."/>
            <person name="Mao Y."/>
            <person name="Jiang J."/>
            <person name="Zhu Y."/>
            <person name="Lei J."/>
            <person name="Kang H."/>
            <person name="Chen S."/>
            <person name="He X."/>
            <person name="Wang R."/>
            <person name="Wang Y."/>
            <person name="Chen J."/>
            <person name="Wang L."/>
            <person name="Yu S."/>
            <person name="Wang B."/>
            <person name="Wei J."/>
            <person name="Song S."/>
            <person name="Lu X."/>
            <person name="Gao Z."/>
            <person name="Gu W."/>
            <person name="Deng X."/>
            <person name="Ma D."/>
            <person name="Wang S."/>
            <person name="Liang W."/>
            <person name="Fang L."/>
            <person name="Cai C."/>
            <person name="Zhu X."/>
            <person name="Zhou B."/>
            <person name="Zhang Y."/>
            <person name="Chen Z."/>
            <person name="Xu S."/>
            <person name="Zhu R."/>
            <person name="Wang S."/>
            <person name="Zhang T."/>
            <person name="Zhao G."/>
        </authorList>
    </citation>
    <scope>NUCLEOTIDE SEQUENCE [LARGE SCALE GENOMIC DNA]</scope>
    <source>
        <strain evidence="2">cv. Xinhai21</strain>
        <tissue evidence="1">Leaf</tissue>
    </source>
</reference>
<name>A0A2P5XTW1_GOSBA</name>
<evidence type="ECO:0000313" key="1">
    <source>
        <dbReference type="EMBL" id="PPS06779.1"/>
    </source>
</evidence>
<organism evidence="1 2">
    <name type="scientific">Gossypium barbadense</name>
    <name type="common">Sea Island cotton</name>
    <name type="synonym">Hibiscus barbadensis</name>
    <dbReference type="NCBI Taxonomy" id="3634"/>
    <lineage>
        <taxon>Eukaryota</taxon>
        <taxon>Viridiplantae</taxon>
        <taxon>Streptophyta</taxon>
        <taxon>Embryophyta</taxon>
        <taxon>Tracheophyta</taxon>
        <taxon>Spermatophyta</taxon>
        <taxon>Magnoliopsida</taxon>
        <taxon>eudicotyledons</taxon>
        <taxon>Gunneridae</taxon>
        <taxon>Pentapetalae</taxon>
        <taxon>rosids</taxon>
        <taxon>malvids</taxon>
        <taxon>Malvales</taxon>
        <taxon>Malvaceae</taxon>
        <taxon>Malvoideae</taxon>
        <taxon>Gossypium</taxon>
    </lineage>
</organism>
<accession>A0A2P5XTW1</accession>
<protein>
    <submittedName>
        <fullName evidence="1">Uncharacterized protein</fullName>
    </submittedName>
</protein>